<proteinExistence type="predicted"/>
<protein>
    <submittedName>
        <fullName evidence="1">Uncharacterized protein</fullName>
    </submittedName>
</protein>
<gene>
    <name evidence="1" type="ORF">EZS28_051809</name>
</gene>
<organism evidence="1 2">
    <name type="scientific">Streblomastix strix</name>
    <dbReference type="NCBI Taxonomy" id="222440"/>
    <lineage>
        <taxon>Eukaryota</taxon>
        <taxon>Metamonada</taxon>
        <taxon>Preaxostyla</taxon>
        <taxon>Oxymonadida</taxon>
        <taxon>Streblomastigidae</taxon>
        <taxon>Streblomastix</taxon>
    </lineage>
</organism>
<accession>A0A5J4T2J5</accession>
<name>A0A5J4T2J5_9EUKA</name>
<sequence length="98" mass="10809">MEISTILTESGLVIKQQQFWVQKKQSFPLEQQFPVLTVSIIPKHVPFLTVASLLNSSILQSIPADDVTTTIPVPTSFSTIPSIHSISDDDVIIIAITY</sequence>
<dbReference type="Proteomes" id="UP000324800">
    <property type="component" value="Unassembled WGS sequence"/>
</dbReference>
<dbReference type="AlphaFoldDB" id="A0A5J4T2J5"/>
<dbReference type="EMBL" id="SNRW01039533">
    <property type="protein sequence ID" value="KAA6352547.1"/>
    <property type="molecule type" value="Genomic_DNA"/>
</dbReference>
<comment type="caution">
    <text evidence="1">The sequence shown here is derived from an EMBL/GenBank/DDBJ whole genome shotgun (WGS) entry which is preliminary data.</text>
</comment>
<evidence type="ECO:0000313" key="1">
    <source>
        <dbReference type="EMBL" id="KAA6352547.1"/>
    </source>
</evidence>
<reference evidence="1 2" key="1">
    <citation type="submission" date="2019-03" db="EMBL/GenBank/DDBJ databases">
        <title>Single cell metagenomics reveals metabolic interactions within the superorganism composed of flagellate Streblomastix strix and complex community of Bacteroidetes bacteria on its surface.</title>
        <authorList>
            <person name="Treitli S.C."/>
            <person name="Kolisko M."/>
            <person name="Husnik F."/>
            <person name="Keeling P."/>
            <person name="Hampl V."/>
        </authorList>
    </citation>
    <scope>NUCLEOTIDE SEQUENCE [LARGE SCALE GENOMIC DNA]</scope>
    <source>
        <strain evidence="1">ST1C</strain>
    </source>
</reference>
<feature type="non-terminal residue" evidence="1">
    <location>
        <position position="98"/>
    </location>
</feature>
<evidence type="ECO:0000313" key="2">
    <source>
        <dbReference type="Proteomes" id="UP000324800"/>
    </source>
</evidence>